<gene>
    <name evidence="7 9" type="primary">recO</name>
    <name evidence="9" type="ORF">U0035_12200</name>
</gene>
<dbReference type="RefSeq" id="WP_114790063.1">
    <property type="nucleotide sequence ID" value="NZ_CP139960.1"/>
</dbReference>
<dbReference type="InterPro" id="IPR042242">
    <property type="entry name" value="RecO_C"/>
</dbReference>
<dbReference type="InterPro" id="IPR037278">
    <property type="entry name" value="ARFGAP/RecO"/>
</dbReference>
<evidence type="ECO:0000256" key="1">
    <source>
        <dbReference type="ARBA" id="ARBA00007452"/>
    </source>
</evidence>
<dbReference type="NCBIfam" id="TIGR00613">
    <property type="entry name" value="reco"/>
    <property type="match status" value="1"/>
</dbReference>
<evidence type="ECO:0000256" key="5">
    <source>
        <dbReference type="ARBA" id="ARBA00023204"/>
    </source>
</evidence>
<dbReference type="Gene3D" id="2.40.50.140">
    <property type="entry name" value="Nucleic acid-binding proteins"/>
    <property type="match status" value="1"/>
</dbReference>
<dbReference type="EMBL" id="CP139960">
    <property type="protein sequence ID" value="WQD36427.1"/>
    <property type="molecule type" value="Genomic_DNA"/>
</dbReference>
<dbReference type="PANTHER" id="PTHR33991:SF1">
    <property type="entry name" value="DNA REPAIR PROTEIN RECO"/>
    <property type="match status" value="1"/>
</dbReference>
<dbReference type="SUPFAM" id="SSF50249">
    <property type="entry name" value="Nucleic acid-binding proteins"/>
    <property type="match status" value="1"/>
</dbReference>
<keyword evidence="5 7" id="KW-0234">DNA repair</keyword>
<feature type="domain" description="DNA replication/recombination mediator RecO N-terminal" evidence="8">
    <location>
        <begin position="5"/>
        <end position="82"/>
    </location>
</feature>
<reference evidence="9 10" key="1">
    <citation type="submission" date="2023-12" db="EMBL/GenBank/DDBJ databases">
        <title>Genome sequencing and assembly of bacterial species from a model synthetic community.</title>
        <authorList>
            <person name="Hogle S.L."/>
        </authorList>
    </citation>
    <scope>NUCLEOTIDE SEQUENCE [LARGE SCALE GENOMIC DNA]</scope>
    <source>
        <strain evidence="9 10">HAMBI_3031</strain>
    </source>
</reference>
<dbReference type="InterPro" id="IPR022572">
    <property type="entry name" value="DNA_rep/recomb_RecO_N"/>
</dbReference>
<proteinExistence type="inferred from homology"/>
<dbReference type="HAMAP" id="MF_00201">
    <property type="entry name" value="RecO"/>
    <property type="match status" value="1"/>
</dbReference>
<keyword evidence="10" id="KW-1185">Reference proteome</keyword>
<dbReference type="Gene3D" id="1.20.1440.120">
    <property type="entry name" value="Recombination protein O, C-terminal domain"/>
    <property type="match status" value="1"/>
</dbReference>
<evidence type="ECO:0000259" key="8">
    <source>
        <dbReference type="Pfam" id="PF11967"/>
    </source>
</evidence>
<dbReference type="PANTHER" id="PTHR33991">
    <property type="entry name" value="DNA REPAIR PROTEIN RECO"/>
    <property type="match status" value="1"/>
</dbReference>
<protein>
    <recommendedName>
        <fullName evidence="2 7">DNA repair protein RecO</fullName>
    </recommendedName>
    <alternativeName>
        <fullName evidence="6 7">Recombination protein O</fullName>
    </alternativeName>
</protein>
<keyword evidence="3 7" id="KW-0227">DNA damage</keyword>
<evidence type="ECO:0000256" key="3">
    <source>
        <dbReference type="ARBA" id="ARBA00022763"/>
    </source>
</evidence>
<dbReference type="InterPro" id="IPR003717">
    <property type="entry name" value="RecO"/>
</dbReference>
<evidence type="ECO:0000256" key="7">
    <source>
        <dbReference type="HAMAP-Rule" id="MF_00201"/>
    </source>
</evidence>
<evidence type="ECO:0000313" key="9">
    <source>
        <dbReference type="EMBL" id="WQD36427.1"/>
    </source>
</evidence>
<evidence type="ECO:0000313" key="10">
    <source>
        <dbReference type="Proteomes" id="UP001325680"/>
    </source>
</evidence>
<dbReference type="Pfam" id="PF02565">
    <property type="entry name" value="RecO_C"/>
    <property type="match status" value="1"/>
</dbReference>
<evidence type="ECO:0000256" key="4">
    <source>
        <dbReference type="ARBA" id="ARBA00023172"/>
    </source>
</evidence>
<name>A0ABZ0VZQ7_9BACT</name>
<dbReference type="SUPFAM" id="SSF57863">
    <property type="entry name" value="ArfGap/RecO-like zinc finger"/>
    <property type="match status" value="1"/>
</dbReference>
<evidence type="ECO:0000256" key="6">
    <source>
        <dbReference type="ARBA" id="ARBA00033409"/>
    </source>
</evidence>
<accession>A0ABZ0VZQ7</accession>
<organism evidence="9 10">
    <name type="scientific">Niabella yanshanensis</name>
    <dbReference type="NCBI Taxonomy" id="577386"/>
    <lineage>
        <taxon>Bacteria</taxon>
        <taxon>Pseudomonadati</taxon>
        <taxon>Bacteroidota</taxon>
        <taxon>Chitinophagia</taxon>
        <taxon>Chitinophagales</taxon>
        <taxon>Chitinophagaceae</taxon>
        <taxon>Niabella</taxon>
    </lineage>
</organism>
<dbReference type="Proteomes" id="UP001325680">
    <property type="component" value="Chromosome"/>
</dbReference>
<comment type="function">
    <text evidence="7">Involved in DNA repair and RecF pathway recombination.</text>
</comment>
<sequence>MTDKIHKTKGIVLRTVKYGETSIIASVYTQLFGLQSYLLNGIRSASKKVGSRIGFFQPAAILDMEVYHNEFKQLNRIKEYRFATVYQQIFTDVLKNGVASYMVELLGKCLKQPEDNSGLFDFAEDCFIALDRCNDKVMANFPVFFAVQLTHFLGFLPQGIHPDIDQSGEWVFDVQEGIFTDAPLFHHLSLEKKYASILAELLQVRQPGELSEINANAEARRKILDLMEVYYSLHVQDFGNMRTLPVLKEIMR</sequence>
<comment type="similarity">
    <text evidence="1 7">Belongs to the RecO family.</text>
</comment>
<dbReference type="Pfam" id="PF11967">
    <property type="entry name" value="RecO_N"/>
    <property type="match status" value="1"/>
</dbReference>
<keyword evidence="4 7" id="KW-0233">DNA recombination</keyword>
<dbReference type="InterPro" id="IPR012340">
    <property type="entry name" value="NA-bd_OB-fold"/>
</dbReference>
<evidence type="ECO:0000256" key="2">
    <source>
        <dbReference type="ARBA" id="ARBA00021310"/>
    </source>
</evidence>